<dbReference type="RefSeq" id="XP_004357414.1">
    <property type="nucleotide sequence ID" value="XM_004357358.1"/>
</dbReference>
<dbReference type="InterPro" id="IPR001357">
    <property type="entry name" value="BRCT_dom"/>
</dbReference>
<feature type="region of interest" description="Disordered" evidence="1">
    <location>
        <begin position="93"/>
        <end position="139"/>
    </location>
</feature>
<evidence type="ECO:0000256" key="1">
    <source>
        <dbReference type="SAM" id="MobiDB-lite"/>
    </source>
</evidence>
<dbReference type="AlphaFoldDB" id="F4Q038"/>
<dbReference type="KEGG" id="dfa:DFA_02692"/>
<dbReference type="GeneID" id="14870921"/>
<gene>
    <name evidence="3" type="ORF">DFA_02692</name>
</gene>
<protein>
    <recommendedName>
        <fullName evidence="2">BRCT domain-containing protein</fullName>
    </recommendedName>
</protein>
<accession>F4Q038</accession>
<organism evidence="3 4">
    <name type="scientific">Cavenderia fasciculata</name>
    <name type="common">Slime mold</name>
    <name type="synonym">Dictyostelium fasciculatum</name>
    <dbReference type="NCBI Taxonomy" id="261658"/>
    <lineage>
        <taxon>Eukaryota</taxon>
        <taxon>Amoebozoa</taxon>
        <taxon>Evosea</taxon>
        <taxon>Eumycetozoa</taxon>
        <taxon>Dictyostelia</taxon>
        <taxon>Acytosteliales</taxon>
        <taxon>Cavenderiaceae</taxon>
        <taxon>Cavenderia</taxon>
    </lineage>
</organism>
<evidence type="ECO:0000259" key="2">
    <source>
        <dbReference type="PROSITE" id="PS50172"/>
    </source>
</evidence>
<name>F4Q038_CACFS</name>
<keyword evidence="4" id="KW-1185">Reference proteome</keyword>
<dbReference type="SUPFAM" id="SSF52113">
    <property type="entry name" value="BRCT domain"/>
    <property type="match status" value="1"/>
</dbReference>
<dbReference type="SMART" id="SM00292">
    <property type="entry name" value="BRCT"/>
    <property type="match status" value="1"/>
</dbReference>
<dbReference type="PROSITE" id="PS50172">
    <property type="entry name" value="BRCT"/>
    <property type="match status" value="1"/>
</dbReference>
<feature type="compositionally biased region" description="Low complexity" evidence="1">
    <location>
        <begin position="104"/>
        <end position="138"/>
    </location>
</feature>
<dbReference type="Pfam" id="PF00533">
    <property type="entry name" value="BRCT"/>
    <property type="match status" value="1"/>
</dbReference>
<dbReference type="OrthoDB" id="18334at2759"/>
<dbReference type="OMA" id="TTIVICD"/>
<sequence>MSEIFESDVIVFLGTPVNQDEHDKLVEKIEEAGGTIARAINKKTTIVICDDISVDVSKATTLSVPVAKSEYISESFKADKRLEPKDYLLAATDKKRKSRDDTADNTNNDDNMDVDGNGTTTTVSTAGSTPDTTTSQDDQAIKKKKVVVDINSFLIKDNKWCGTCSAGDEIYPFFWTLSDRVGDDISGEIEWPTLEGAKSKFRGTVDSVAETVEWEEYEAICEEDQLELPQKYSAKFVYNPASSKPPSLEGKTTTDPAEPSTFKITLNKKSLSMITSAVPAATASAAAAVTTPPPPSIPLSFLVAGASFEGNLIQQFPLVLKITSRKSPKTVEGTIEWTQLSTKTKIKGTVDGDQIQFTEYEVFAGDGVELPVEYKGKIASKDTTKKDILGDDILIGDYKLDSGPKGKFELIK</sequence>
<evidence type="ECO:0000313" key="3">
    <source>
        <dbReference type="EMBL" id="EGG18952.1"/>
    </source>
</evidence>
<dbReference type="Proteomes" id="UP000007797">
    <property type="component" value="Unassembled WGS sequence"/>
</dbReference>
<feature type="domain" description="BRCT" evidence="2">
    <location>
        <begin position="1"/>
        <end position="89"/>
    </location>
</feature>
<reference evidence="4" key="1">
    <citation type="journal article" date="2011" name="Genome Res.">
        <title>Phylogeny-wide analysis of social amoeba genomes highlights ancient origins for complex intercellular communication.</title>
        <authorList>
            <person name="Heidel A.J."/>
            <person name="Lawal H.M."/>
            <person name="Felder M."/>
            <person name="Schilde C."/>
            <person name="Helps N.R."/>
            <person name="Tunggal B."/>
            <person name="Rivero F."/>
            <person name="John U."/>
            <person name="Schleicher M."/>
            <person name="Eichinger L."/>
            <person name="Platzer M."/>
            <person name="Noegel A.A."/>
            <person name="Schaap P."/>
            <person name="Gloeckner G."/>
        </authorList>
    </citation>
    <scope>NUCLEOTIDE SEQUENCE [LARGE SCALE GENOMIC DNA]</scope>
    <source>
        <strain evidence="4">SH3</strain>
    </source>
</reference>
<dbReference type="InterPro" id="IPR036420">
    <property type="entry name" value="BRCT_dom_sf"/>
</dbReference>
<dbReference type="Gene3D" id="3.40.50.10190">
    <property type="entry name" value="BRCT domain"/>
    <property type="match status" value="1"/>
</dbReference>
<proteinExistence type="predicted"/>
<evidence type="ECO:0000313" key="4">
    <source>
        <dbReference type="Proteomes" id="UP000007797"/>
    </source>
</evidence>
<dbReference type="EMBL" id="GL883017">
    <property type="protein sequence ID" value="EGG18952.1"/>
    <property type="molecule type" value="Genomic_DNA"/>
</dbReference>